<reference evidence="4 5" key="1">
    <citation type="journal article" date="2016" name="Mol. Biol. Evol.">
        <title>Comparative Genomics of Early-Diverging Mushroom-Forming Fungi Provides Insights into the Origins of Lignocellulose Decay Capabilities.</title>
        <authorList>
            <person name="Nagy L.G."/>
            <person name="Riley R."/>
            <person name="Tritt A."/>
            <person name="Adam C."/>
            <person name="Daum C."/>
            <person name="Floudas D."/>
            <person name="Sun H."/>
            <person name="Yadav J.S."/>
            <person name="Pangilinan J."/>
            <person name="Larsson K.H."/>
            <person name="Matsuura K."/>
            <person name="Barry K."/>
            <person name="Labutti K."/>
            <person name="Kuo R."/>
            <person name="Ohm R.A."/>
            <person name="Bhattacharya S.S."/>
            <person name="Shirouzu T."/>
            <person name="Yoshinaga Y."/>
            <person name="Martin F.M."/>
            <person name="Grigoriev I.V."/>
            <person name="Hibbett D.S."/>
        </authorList>
    </citation>
    <scope>NUCLEOTIDE SEQUENCE [LARGE SCALE GENOMIC DNA]</scope>
    <source>
        <strain evidence="4 5">93-53</strain>
    </source>
</reference>
<evidence type="ECO:0000256" key="2">
    <source>
        <dbReference type="ARBA" id="ARBA00022737"/>
    </source>
</evidence>
<evidence type="ECO:0000256" key="1">
    <source>
        <dbReference type="ARBA" id="ARBA00022574"/>
    </source>
</evidence>
<feature type="repeat" description="WD" evidence="3">
    <location>
        <begin position="108"/>
        <end position="146"/>
    </location>
</feature>
<keyword evidence="1 3" id="KW-0853">WD repeat</keyword>
<dbReference type="EMBL" id="KV427644">
    <property type="protein sequence ID" value="KZT03433.1"/>
    <property type="molecule type" value="Genomic_DNA"/>
</dbReference>
<evidence type="ECO:0000256" key="3">
    <source>
        <dbReference type="PROSITE-ProRule" id="PRU00221"/>
    </source>
</evidence>
<evidence type="ECO:0000313" key="4">
    <source>
        <dbReference type="EMBL" id="KZT03433.1"/>
    </source>
</evidence>
<dbReference type="InterPro" id="IPR019775">
    <property type="entry name" value="WD40_repeat_CS"/>
</dbReference>
<dbReference type="InterPro" id="IPR001680">
    <property type="entry name" value="WD40_rpt"/>
</dbReference>
<keyword evidence="2" id="KW-0677">Repeat</keyword>
<sequence>MNDMSHTHSSEVHAVRACYFEDGVDLIAIGGTHTVEVLLITATSCHSVATFEVGTRVTGLAWSPNTVSPSANTEWVFELVAAGEEYSLFLLTKTSTNGEHVFVFGGGLSGHHGKINDITFCGGLKEYSTRYVATVSDDKNLMIWDLYPDRPSVSKRAEDKSLYQEVVMTDENNRAIPTAIVITFKHRLTSISAHPTASTELLIADCRGNVYLTDWEASPEDQEDEWRNGSVVELLDPRTLADTRKAFHGSAAWRWDSPDIVGALFGSRFSLWDLGITQGGKPRLAGVSFPEGGHLFRWCPTHPEYFAISAISPARGAVINIHNTSYVSAAPVAFPLAARPWTVRSFDFIMSHGVPRIAAAVGREVIIFYIGVES</sequence>
<dbReference type="OrthoDB" id="340259at2759"/>
<dbReference type="RefSeq" id="XP_040761173.1">
    <property type="nucleotide sequence ID" value="XM_040906560.1"/>
</dbReference>
<keyword evidence="5" id="KW-1185">Reference proteome</keyword>
<dbReference type="PANTHER" id="PTHR22806:SF0">
    <property type="entry name" value="NUCLEOPORIN NUP37"/>
    <property type="match status" value="1"/>
</dbReference>
<dbReference type="STRING" id="1314785.A0A165CU15"/>
<dbReference type="PROSITE" id="PS50082">
    <property type="entry name" value="WD_REPEATS_2"/>
    <property type="match status" value="1"/>
</dbReference>
<dbReference type="Gene3D" id="2.130.10.10">
    <property type="entry name" value="YVTN repeat-like/Quinoprotein amine dehydrogenase"/>
    <property type="match status" value="1"/>
</dbReference>
<dbReference type="InterPro" id="IPR015943">
    <property type="entry name" value="WD40/YVTN_repeat-like_dom_sf"/>
</dbReference>
<dbReference type="Proteomes" id="UP000076871">
    <property type="component" value="Unassembled WGS sequence"/>
</dbReference>
<dbReference type="PROSITE" id="PS00678">
    <property type="entry name" value="WD_REPEATS_1"/>
    <property type="match status" value="1"/>
</dbReference>
<organism evidence="4 5">
    <name type="scientific">Laetiporus sulphureus 93-53</name>
    <dbReference type="NCBI Taxonomy" id="1314785"/>
    <lineage>
        <taxon>Eukaryota</taxon>
        <taxon>Fungi</taxon>
        <taxon>Dikarya</taxon>
        <taxon>Basidiomycota</taxon>
        <taxon>Agaricomycotina</taxon>
        <taxon>Agaricomycetes</taxon>
        <taxon>Polyporales</taxon>
        <taxon>Laetiporus</taxon>
    </lineage>
</organism>
<dbReference type="SMART" id="SM00320">
    <property type="entry name" value="WD40"/>
    <property type="match status" value="2"/>
</dbReference>
<dbReference type="FunCoup" id="A0A165CU15">
    <property type="interactions" value="149"/>
</dbReference>
<evidence type="ECO:0000313" key="5">
    <source>
        <dbReference type="Proteomes" id="UP000076871"/>
    </source>
</evidence>
<dbReference type="InterPro" id="IPR036322">
    <property type="entry name" value="WD40_repeat_dom_sf"/>
</dbReference>
<dbReference type="GO" id="GO:0031080">
    <property type="term" value="C:nuclear pore outer ring"/>
    <property type="evidence" value="ECO:0007669"/>
    <property type="project" value="InterPro"/>
</dbReference>
<dbReference type="InterPro" id="IPR037626">
    <property type="entry name" value="NUP37"/>
</dbReference>
<dbReference type="AlphaFoldDB" id="A0A165CU15"/>
<dbReference type="InParanoid" id="A0A165CU15"/>
<dbReference type="GeneID" id="63823589"/>
<protein>
    <submittedName>
        <fullName evidence="4">Uncharacterized protein</fullName>
    </submittedName>
</protein>
<dbReference type="SUPFAM" id="SSF50978">
    <property type="entry name" value="WD40 repeat-like"/>
    <property type="match status" value="1"/>
</dbReference>
<accession>A0A165CU15</accession>
<dbReference type="PANTHER" id="PTHR22806">
    <property type="entry name" value="NUCLEOPORIN NUP37 P37 -RELATED"/>
    <property type="match status" value="1"/>
</dbReference>
<proteinExistence type="predicted"/>
<name>A0A165CU15_9APHY</name>
<gene>
    <name evidence="4" type="ORF">LAESUDRAFT_704750</name>
</gene>